<dbReference type="GO" id="GO:0015979">
    <property type="term" value="P:photosynthesis"/>
    <property type="evidence" value="ECO:0007669"/>
    <property type="project" value="InterPro"/>
</dbReference>
<dbReference type="Pfam" id="PF05757">
    <property type="entry name" value="PsbQ"/>
    <property type="match status" value="1"/>
</dbReference>
<evidence type="ECO:0000313" key="5">
    <source>
        <dbReference type="EMBL" id="CAE0581682.1"/>
    </source>
</evidence>
<proteinExistence type="predicted"/>
<evidence type="ECO:0000256" key="2">
    <source>
        <dbReference type="ARBA" id="ARBA00023078"/>
    </source>
</evidence>
<dbReference type="AlphaFoldDB" id="A0A7S3TE05"/>
<dbReference type="GO" id="GO:0009523">
    <property type="term" value="C:photosystem II"/>
    <property type="evidence" value="ECO:0007669"/>
    <property type="project" value="InterPro"/>
</dbReference>
<protein>
    <submittedName>
        <fullName evidence="5">Uncharacterized protein</fullName>
    </submittedName>
</protein>
<dbReference type="EMBL" id="HBIQ01078965">
    <property type="protein sequence ID" value="CAE0581682.1"/>
    <property type="molecule type" value="Transcribed_RNA"/>
</dbReference>
<dbReference type="Gene3D" id="1.20.120.290">
    <property type="entry name" value="Oxygen-evolving enhancer protein 3 (PsbQ), four-helix up-down bundle"/>
    <property type="match status" value="1"/>
</dbReference>
<keyword evidence="2" id="KW-0793">Thylakoid</keyword>
<keyword evidence="3" id="KW-0472">Membrane</keyword>
<evidence type="ECO:0000256" key="3">
    <source>
        <dbReference type="ARBA" id="ARBA00023136"/>
    </source>
</evidence>
<evidence type="ECO:0000256" key="4">
    <source>
        <dbReference type="SAM" id="MobiDB-lite"/>
    </source>
</evidence>
<name>A0A7S3TE05_9SPIT</name>
<reference evidence="5" key="1">
    <citation type="submission" date="2021-01" db="EMBL/GenBank/DDBJ databases">
        <authorList>
            <person name="Corre E."/>
            <person name="Pelletier E."/>
            <person name="Niang G."/>
            <person name="Scheremetjew M."/>
            <person name="Finn R."/>
            <person name="Kale V."/>
            <person name="Holt S."/>
            <person name="Cochrane G."/>
            <person name="Meng A."/>
            <person name="Brown T."/>
            <person name="Cohen L."/>
        </authorList>
    </citation>
    <scope>NUCLEOTIDE SEQUENCE</scope>
    <source>
        <strain evidence="5">SPMC142</strain>
    </source>
</reference>
<dbReference type="SUPFAM" id="SSF101112">
    <property type="entry name" value="Oxygen-evolving enhancer protein 3"/>
    <property type="match status" value="1"/>
</dbReference>
<gene>
    <name evidence="5" type="ORF">SACU0126_LOCUS25201</name>
</gene>
<dbReference type="InterPro" id="IPR008797">
    <property type="entry name" value="PSII_PsbQ"/>
</dbReference>
<dbReference type="GO" id="GO:0005509">
    <property type="term" value="F:calcium ion binding"/>
    <property type="evidence" value="ECO:0007669"/>
    <property type="project" value="InterPro"/>
</dbReference>
<organism evidence="5">
    <name type="scientific">Strombidinopsis acuminata</name>
    <dbReference type="NCBI Taxonomy" id="141414"/>
    <lineage>
        <taxon>Eukaryota</taxon>
        <taxon>Sar</taxon>
        <taxon>Alveolata</taxon>
        <taxon>Ciliophora</taxon>
        <taxon>Intramacronucleata</taxon>
        <taxon>Spirotrichea</taxon>
        <taxon>Choreotrichia</taxon>
        <taxon>Choreotrichida</taxon>
        <taxon>Strombidinopsidae</taxon>
        <taxon>Strombidinopsis</taxon>
    </lineage>
</organism>
<dbReference type="InterPro" id="IPR023222">
    <property type="entry name" value="PsbQ-like_dom_sf"/>
</dbReference>
<accession>A0A7S3TE05</accession>
<dbReference type="GO" id="GO:0019898">
    <property type="term" value="C:extrinsic component of membrane"/>
    <property type="evidence" value="ECO:0007669"/>
    <property type="project" value="InterPro"/>
</dbReference>
<evidence type="ECO:0000256" key="1">
    <source>
        <dbReference type="ARBA" id="ARBA00004370"/>
    </source>
</evidence>
<comment type="subcellular location">
    <subcellularLocation>
        <location evidence="1">Membrane</location>
    </subcellularLocation>
</comment>
<sequence>MLSLASFGFAPPPTPAPQPTTTSTRRHALSTAAGAFLAASGVAQQASAKAGEFGKISIFGVGDVSSPYNPGGPKAGKDATFGYAKSDGPILAEGYEADVSREKAAFLESSKRISSLQPKLDAKTWWFVRDELRVQAYNMRSSMLAINKVLPADKKEAATAAYKKYWAEVEAFDLACAKKEPALANKEYADVLAALKAYTALV</sequence>
<feature type="region of interest" description="Disordered" evidence="4">
    <location>
        <begin position="1"/>
        <end position="26"/>
    </location>
</feature>